<evidence type="ECO:0000313" key="1">
    <source>
        <dbReference type="EMBL" id="PIA28094.1"/>
    </source>
</evidence>
<dbReference type="EMBL" id="KZ305089">
    <property type="protein sequence ID" value="PIA28094.1"/>
    <property type="molecule type" value="Genomic_DNA"/>
</dbReference>
<organism evidence="1 2">
    <name type="scientific">Aquilegia coerulea</name>
    <name type="common">Rocky mountain columbine</name>
    <dbReference type="NCBI Taxonomy" id="218851"/>
    <lineage>
        <taxon>Eukaryota</taxon>
        <taxon>Viridiplantae</taxon>
        <taxon>Streptophyta</taxon>
        <taxon>Embryophyta</taxon>
        <taxon>Tracheophyta</taxon>
        <taxon>Spermatophyta</taxon>
        <taxon>Magnoliopsida</taxon>
        <taxon>Ranunculales</taxon>
        <taxon>Ranunculaceae</taxon>
        <taxon>Thalictroideae</taxon>
        <taxon>Aquilegia</taxon>
    </lineage>
</organism>
<protein>
    <submittedName>
        <fullName evidence="1">Uncharacterized protein</fullName>
    </submittedName>
</protein>
<evidence type="ECO:0000313" key="2">
    <source>
        <dbReference type="Proteomes" id="UP000230069"/>
    </source>
</evidence>
<name>A0A2G5C9Y5_AQUCA</name>
<dbReference type="InParanoid" id="A0A2G5C9Y5"/>
<accession>A0A2G5C9Y5</accession>
<sequence length="69" mass="8157">MKWQAENWRVASSNAKTFQAMYSFFIPMEWRKYGFSVRLLLPQCEHNQIVKVSTLLRKVFSLIVVGKMS</sequence>
<dbReference type="Proteomes" id="UP000230069">
    <property type="component" value="Unassembled WGS sequence"/>
</dbReference>
<keyword evidence="2" id="KW-1185">Reference proteome</keyword>
<dbReference type="AlphaFoldDB" id="A0A2G5C9Y5"/>
<proteinExistence type="predicted"/>
<gene>
    <name evidence="1" type="ORF">AQUCO_07200014v1</name>
</gene>
<reference evidence="1 2" key="1">
    <citation type="submission" date="2017-09" db="EMBL/GenBank/DDBJ databases">
        <title>WGS assembly of Aquilegia coerulea Goldsmith.</title>
        <authorList>
            <person name="Hodges S."/>
            <person name="Kramer E."/>
            <person name="Nordborg M."/>
            <person name="Tomkins J."/>
            <person name="Borevitz J."/>
            <person name="Derieg N."/>
            <person name="Yan J."/>
            <person name="Mihaltcheva S."/>
            <person name="Hayes R.D."/>
            <person name="Rokhsar D."/>
        </authorList>
    </citation>
    <scope>NUCLEOTIDE SEQUENCE [LARGE SCALE GENOMIC DNA]</scope>
    <source>
        <strain evidence="2">cv. Goldsmith</strain>
    </source>
</reference>